<evidence type="ECO:0000313" key="3">
    <source>
        <dbReference type="EMBL" id="KAF2875241.1"/>
    </source>
</evidence>
<proteinExistence type="predicted"/>
<feature type="compositionally biased region" description="Low complexity" evidence="1">
    <location>
        <begin position="224"/>
        <end position="234"/>
    </location>
</feature>
<keyword evidence="2" id="KW-0732">Signal</keyword>
<feature type="region of interest" description="Disordered" evidence="1">
    <location>
        <begin position="246"/>
        <end position="265"/>
    </location>
</feature>
<sequence length="440" mass="46870">MRLRFQSLVGALYLALLTSGYAYVACAHFTAARPGRGDVVETRITTVVVPTAGRLVDRMMDRASSLDGLSHISTTSSTPSTSLSTAPGMEVCWRDAHCKFLFSEVHKAFRNIGGLVNPNDGSQSEAYQQILSLTNELSNCQACYKAASLDRNLTTFLSTTFTNFCATRLPSLYLFLRDVLTFLEQAQAPQPFVHDVLGTVVPGIRTLESRFTSRSGLNQGPTKSASASGTGMGTVSVTTTTAEETGTTTGTFYHPPSATVSPTTPTPPPHPLIPIFATVLPPSWPYTSFAPARHPSLTATFTLRPAANETHTQTLILAPLLWHPRPLHTKPGPRPPFSISILLGSGSETAIDTATGTASTSDTSTRVLSTTMTTRSTRSRGTWPPWEPTEWSGTTPTWWTTSTCTDADTDDADYIADAHGGCFAAVSGGDGVGGEERGGG</sequence>
<protein>
    <submittedName>
        <fullName evidence="3">Uncharacterized protein</fullName>
    </submittedName>
</protein>
<reference evidence="3 4" key="1">
    <citation type="submission" date="2020-01" db="EMBL/GenBank/DDBJ databases">
        <authorList>
            <consortium name="DOE Joint Genome Institute"/>
            <person name="Haridas S."/>
            <person name="Albert R."/>
            <person name="Binder M."/>
            <person name="Bloem J."/>
            <person name="Labutti K."/>
            <person name="Salamov A."/>
            <person name="Andreopoulos B."/>
            <person name="Baker S.E."/>
            <person name="Barry K."/>
            <person name="Bills G."/>
            <person name="Bluhm B.H."/>
            <person name="Cannon C."/>
            <person name="Castanera R."/>
            <person name="Culley D.E."/>
            <person name="Daum C."/>
            <person name="Ezra D."/>
            <person name="Gonzalez J.B."/>
            <person name="Henrissat B."/>
            <person name="Kuo A."/>
            <person name="Liang C."/>
            <person name="Lipzen A."/>
            <person name="Lutzoni F."/>
            <person name="Magnuson J."/>
            <person name="Mondo S."/>
            <person name="Nolan M."/>
            <person name="Ohm R."/>
            <person name="Pangilinan J."/>
            <person name="Park H.-J.H."/>
            <person name="Ramirez L."/>
            <person name="Alfaro M."/>
            <person name="Sun H."/>
            <person name="Tritt A."/>
            <person name="Yoshinaga Y."/>
            <person name="Zwiers L.-H.L."/>
            <person name="Turgeon B.G."/>
            <person name="Goodwin S.B."/>
            <person name="Spatafora J.W."/>
            <person name="Crous P.W."/>
            <person name="Grigoriev I.V."/>
        </authorList>
    </citation>
    <scope>NUCLEOTIDE SEQUENCE [LARGE SCALE GENOMIC DNA]</scope>
    <source>
        <strain evidence="3 4">CBS 611.86</strain>
    </source>
</reference>
<dbReference type="EMBL" id="JAADJZ010000005">
    <property type="protein sequence ID" value="KAF2875241.1"/>
    <property type="molecule type" value="Genomic_DNA"/>
</dbReference>
<evidence type="ECO:0000256" key="1">
    <source>
        <dbReference type="SAM" id="MobiDB-lite"/>
    </source>
</evidence>
<name>A0A7C8MEW6_9PLEO</name>
<evidence type="ECO:0000256" key="2">
    <source>
        <dbReference type="SAM" id="SignalP"/>
    </source>
</evidence>
<feature type="compositionally biased region" description="Polar residues" evidence="1">
    <location>
        <begin position="213"/>
        <end position="223"/>
    </location>
</feature>
<feature type="chain" id="PRO_5028980869" evidence="2">
    <location>
        <begin position="23"/>
        <end position="440"/>
    </location>
</feature>
<feature type="signal peptide" evidence="2">
    <location>
        <begin position="1"/>
        <end position="22"/>
    </location>
</feature>
<gene>
    <name evidence="3" type="ORF">BDV95DRAFT_603999</name>
</gene>
<keyword evidence="4" id="KW-1185">Reference proteome</keyword>
<dbReference type="AlphaFoldDB" id="A0A7C8MEW6"/>
<feature type="compositionally biased region" description="Low complexity" evidence="1">
    <location>
        <begin position="246"/>
        <end position="263"/>
    </location>
</feature>
<dbReference type="Proteomes" id="UP000481861">
    <property type="component" value="Unassembled WGS sequence"/>
</dbReference>
<organism evidence="3 4">
    <name type="scientific">Massariosphaeria phaeospora</name>
    <dbReference type="NCBI Taxonomy" id="100035"/>
    <lineage>
        <taxon>Eukaryota</taxon>
        <taxon>Fungi</taxon>
        <taxon>Dikarya</taxon>
        <taxon>Ascomycota</taxon>
        <taxon>Pezizomycotina</taxon>
        <taxon>Dothideomycetes</taxon>
        <taxon>Pleosporomycetidae</taxon>
        <taxon>Pleosporales</taxon>
        <taxon>Pleosporales incertae sedis</taxon>
        <taxon>Massariosphaeria</taxon>
    </lineage>
</organism>
<feature type="region of interest" description="Disordered" evidence="1">
    <location>
        <begin position="354"/>
        <end position="397"/>
    </location>
</feature>
<dbReference type="OrthoDB" id="10679705at2759"/>
<evidence type="ECO:0000313" key="4">
    <source>
        <dbReference type="Proteomes" id="UP000481861"/>
    </source>
</evidence>
<feature type="region of interest" description="Disordered" evidence="1">
    <location>
        <begin position="213"/>
        <end position="234"/>
    </location>
</feature>
<accession>A0A7C8MEW6</accession>
<comment type="caution">
    <text evidence="3">The sequence shown here is derived from an EMBL/GenBank/DDBJ whole genome shotgun (WGS) entry which is preliminary data.</text>
</comment>